<reference evidence="2 3" key="1">
    <citation type="submission" date="2020-04" db="EMBL/GenBank/DDBJ databases">
        <authorList>
            <person name="Liu S."/>
        </authorList>
    </citation>
    <scope>NUCLEOTIDE SEQUENCE [LARGE SCALE GENOMIC DNA]</scope>
    <source>
        <strain evidence="2 3">CGMCC 1.15091</strain>
    </source>
</reference>
<dbReference type="EMBL" id="JAAZSR010000756">
    <property type="protein sequence ID" value="NKX52808.1"/>
    <property type="molecule type" value="Genomic_DNA"/>
</dbReference>
<protein>
    <submittedName>
        <fullName evidence="2">Uncharacterized protein</fullName>
    </submittedName>
</protein>
<feature type="chain" id="PRO_5045461045" evidence="1">
    <location>
        <begin position="30"/>
        <end position="61"/>
    </location>
</feature>
<sequence>MPNANRTTRAMIAAAAAVALTAAAAPAVAAEDADTIVSGRLSDSTAYRFIVPADWNGTVFV</sequence>
<evidence type="ECO:0000313" key="3">
    <source>
        <dbReference type="Proteomes" id="UP000523795"/>
    </source>
</evidence>
<feature type="non-terminal residue" evidence="2">
    <location>
        <position position="61"/>
    </location>
</feature>
<feature type="signal peptide" evidence="1">
    <location>
        <begin position="1"/>
        <end position="29"/>
    </location>
</feature>
<evidence type="ECO:0000256" key="1">
    <source>
        <dbReference type="SAM" id="SignalP"/>
    </source>
</evidence>
<proteinExistence type="predicted"/>
<keyword evidence="1" id="KW-0732">Signal</keyword>
<evidence type="ECO:0000313" key="2">
    <source>
        <dbReference type="EMBL" id="NKX52808.1"/>
    </source>
</evidence>
<accession>A0ABX1JU48</accession>
<comment type="caution">
    <text evidence="2">The sequence shown here is derived from an EMBL/GenBank/DDBJ whole genome shotgun (WGS) entry which is preliminary data.</text>
</comment>
<keyword evidence="3" id="KW-1185">Reference proteome</keyword>
<name>A0ABX1JU48_9MICC</name>
<dbReference type="Proteomes" id="UP000523795">
    <property type="component" value="Unassembled WGS sequence"/>
</dbReference>
<gene>
    <name evidence="2" type="ORF">HER39_19965</name>
</gene>
<organism evidence="2 3">
    <name type="scientific">Arthrobacter deserti</name>
    <dbReference type="NCBI Taxonomy" id="1742687"/>
    <lineage>
        <taxon>Bacteria</taxon>
        <taxon>Bacillati</taxon>
        <taxon>Actinomycetota</taxon>
        <taxon>Actinomycetes</taxon>
        <taxon>Micrococcales</taxon>
        <taxon>Micrococcaceae</taxon>
        <taxon>Arthrobacter</taxon>
    </lineage>
</organism>